<evidence type="ECO:0000256" key="1">
    <source>
        <dbReference type="SAM" id="SignalP"/>
    </source>
</evidence>
<feature type="signal peptide" evidence="1">
    <location>
        <begin position="1"/>
        <end position="25"/>
    </location>
</feature>
<proteinExistence type="predicted"/>
<comment type="caution">
    <text evidence="2">The sequence shown here is derived from an EMBL/GenBank/DDBJ whole genome shotgun (WGS) entry which is preliminary data.</text>
</comment>
<name>A0A5J4NR28_9TREM</name>
<keyword evidence="3" id="KW-1185">Reference proteome</keyword>
<feature type="chain" id="PRO_5023935126" evidence="1">
    <location>
        <begin position="26"/>
        <end position="119"/>
    </location>
</feature>
<dbReference type="Proteomes" id="UP000324629">
    <property type="component" value="Unassembled WGS sequence"/>
</dbReference>
<gene>
    <name evidence="2" type="ORF">DEA37_0008825</name>
</gene>
<organism evidence="2 3">
    <name type="scientific">Paragonimus westermani</name>
    <dbReference type="NCBI Taxonomy" id="34504"/>
    <lineage>
        <taxon>Eukaryota</taxon>
        <taxon>Metazoa</taxon>
        <taxon>Spiralia</taxon>
        <taxon>Lophotrochozoa</taxon>
        <taxon>Platyhelminthes</taxon>
        <taxon>Trematoda</taxon>
        <taxon>Digenea</taxon>
        <taxon>Plagiorchiida</taxon>
        <taxon>Troglotremata</taxon>
        <taxon>Troglotrematidae</taxon>
        <taxon>Paragonimus</taxon>
    </lineage>
</organism>
<dbReference type="AlphaFoldDB" id="A0A5J4NR28"/>
<reference evidence="2 3" key="1">
    <citation type="journal article" date="2019" name="Gigascience">
        <title>Whole-genome sequence of the oriental lung fluke Paragonimus westermani.</title>
        <authorList>
            <person name="Oey H."/>
            <person name="Zakrzewski M."/>
            <person name="Narain K."/>
            <person name="Devi K.R."/>
            <person name="Agatsuma T."/>
            <person name="Nawaratna S."/>
            <person name="Gobert G.N."/>
            <person name="Jones M.K."/>
            <person name="Ragan M.A."/>
            <person name="McManus D.P."/>
            <person name="Krause L."/>
        </authorList>
    </citation>
    <scope>NUCLEOTIDE SEQUENCE [LARGE SCALE GENOMIC DNA]</scope>
    <source>
        <strain evidence="2 3">IND2009</strain>
    </source>
</reference>
<evidence type="ECO:0000313" key="3">
    <source>
        <dbReference type="Proteomes" id="UP000324629"/>
    </source>
</evidence>
<evidence type="ECO:0000313" key="2">
    <source>
        <dbReference type="EMBL" id="KAA3678013.1"/>
    </source>
</evidence>
<sequence>MSSNHCSYFCVSITILFLLIESSSQAVIPGQQLQEPVHWNPTAVPLQRSQQSYHYPIPNQIYIEEILKNWKSIPKESRAVRRKSQIDSEYWSTNDCDYKCTRKCLGICITSCESICRRN</sequence>
<dbReference type="EMBL" id="QNGE01001254">
    <property type="protein sequence ID" value="KAA3678013.1"/>
    <property type="molecule type" value="Genomic_DNA"/>
</dbReference>
<keyword evidence="1" id="KW-0732">Signal</keyword>
<protein>
    <submittedName>
        <fullName evidence="2">Uncharacterized protein</fullName>
    </submittedName>
</protein>
<accession>A0A5J4NR28</accession>